<proteinExistence type="predicted"/>
<protein>
    <submittedName>
        <fullName evidence="1">HNH endonuclease</fullName>
    </submittedName>
</protein>
<keyword evidence="1" id="KW-0378">Hydrolase</keyword>
<dbReference type="Proteomes" id="UP001163823">
    <property type="component" value="Chromosome 9"/>
</dbReference>
<gene>
    <name evidence="1" type="ORF">O6P43_023838</name>
</gene>
<accession>A0AAD7LG59</accession>
<reference evidence="1" key="1">
    <citation type="journal article" date="2023" name="Science">
        <title>Elucidation of the pathway for biosynthesis of saponin adjuvants from the soapbark tree.</title>
        <authorList>
            <person name="Reed J."/>
            <person name="Orme A."/>
            <person name="El-Demerdash A."/>
            <person name="Owen C."/>
            <person name="Martin L.B.B."/>
            <person name="Misra R.C."/>
            <person name="Kikuchi S."/>
            <person name="Rejzek M."/>
            <person name="Martin A.C."/>
            <person name="Harkess A."/>
            <person name="Leebens-Mack J."/>
            <person name="Louveau T."/>
            <person name="Stephenson M.J."/>
            <person name="Osbourn A."/>
        </authorList>
    </citation>
    <scope>NUCLEOTIDE SEQUENCE</scope>
    <source>
        <strain evidence="1">S10</strain>
    </source>
</reference>
<organism evidence="1 2">
    <name type="scientific">Quillaja saponaria</name>
    <name type="common">Soap bark tree</name>
    <dbReference type="NCBI Taxonomy" id="32244"/>
    <lineage>
        <taxon>Eukaryota</taxon>
        <taxon>Viridiplantae</taxon>
        <taxon>Streptophyta</taxon>
        <taxon>Embryophyta</taxon>
        <taxon>Tracheophyta</taxon>
        <taxon>Spermatophyta</taxon>
        <taxon>Magnoliopsida</taxon>
        <taxon>eudicotyledons</taxon>
        <taxon>Gunneridae</taxon>
        <taxon>Pentapetalae</taxon>
        <taxon>rosids</taxon>
        <taxon>fabids</taxon>
        <taxon>Fabales</taxon>
        <taxon>Quillajaceae</taxon>
        <taxon>Quillaja</taxon>
    </lineage>
</organism>
<dbReference type="GO" id="GO:0004519">
    <property type="term" value="F:endonuclease activity"/>
    <property type="evidence" value="ECO:0007669"/>
    <property type="project" value="UniProtKB-KW"/>
</dbReference>
<name>A0AAD7LG59_QUISA</name>
<keyword evidence="1" id="KW-0255">Endonuclease</keyword>
<evidence type="ECO:0000313" key="2">
    <source>
        <dbReference type="Proteomes" id="UP001163823"/>
    </source>
</evidence>
<evidence type="ECO:0000313" key="1">
    <source>
        <dbReference type="EMBL" id="KAJ7957544.1"/>
    </source>
</evidence>
<sequence>MAQFTTQGRLKLLSNGDGVSFWLDQKDPYDYKLGSIRTHKRRLRYIGSTTRLHSSLSSWNNKSTCYNAKPAPMLVMRLLPTTMNLIMMKNFRKMSWLVSEVWSWI</sequence>
<dbReference type="AlphaFoldDB" id="A0AAD7LG59"/>
<keyword evidence="1" id="KW-0540">Nuclease</keyword>
<dbReference type="EMBL" id="JARAOO010000009">
    <property type="protein sequence ID" value="KAJ7957544.1"/>
    <property type="molecule type" value="Genomic_DNA"/>
</dbReference>
<keyword evidence="2" id="KW-1185">Reference proteome</keyword>
<dbReference type="KEGG" id="qsa:O6P43_023838"/>
<comment type="caution">
    <text evidence="1">The sequence shown here is derived from an EMBL/GenBank/DDBJ whole genome shotgun (WGS) entry which is preliminary data.</text>
</comment>